<dbReference type="Proteomes" id="UP000750334">
    <property type="component" value="Unassembled WGS sequence"/>
</dbReference>
<organism evidence="1 2">
    <name type="scientific">Maudiozyma exigua</name>
    <name type="common">Yeast</name>
    <name type="synonym">Kazachstania exigua</name>
    <dbReference type="NCBI Taxonomy" id="34358"/>
    <lineage>
        <taxon>Eukaryota</taxon>
        <taxon>Fungi</taxon>
        <taxon>Dikarya</taxon>
        <taxon>Ascomycota</taxon>
        <taxon>Saccharomycotina</taxon>
        <taxon>Saccharomycetes</taxon>
        <taxon>Saccharomycetales</taxon>
        <taxon>Saccharomycetaceae</taxon>
        <taxon>Maudiozyma</taxon>
    </lineage>
</organism>
<protein>
    <submittedName>
        <fullName evidence="1">Uncharacterized protein</fullName>
    </submittedName>
</protein>
<proteinExistence type="predicted"/>
<keyword evidence="2" id="KW-1185">Reference proteome</keyword>
<evidence type="ECO:0000313" key="2">
    <source>
        <dbReference type="Proteomes" id="UP000750334"/>
    </source>
</evidence>
<name>A0A9P6WEX3_MAUEX</name>
<gene>
    <name evidence="1" type="ORF">C6P45_000094</name>
</gene>
<reference evidence="1 2" key="1">
    <citation type="submission" date="2020-11" db="EMBL/GenBank/DDBJ databases">
        <title>Kefir isolates.</title>
        <authorList>
            <person name="Marcisauskas S."/>
            <person name="Kim Y."/>
            <person name="Blasche S."/>
        </authorList>
    </citation>
    <scope>NUCLEOTIDE SEQUENCE [LARGE SCALE GENOMIC DNA]</scope>
    <source>
        <strain evidence="1 2">OG2</strain>
    </source>
</reference>
<dbReference type="OrthoDB" id="4068532at2759"/>
<accession>A0A9P6WEX3</accession>
<comment type="caution">
    <text evidence="1">The sequence shown here is derived from an EMBL/GenBank/DDBJ whole genome shotgun (WGS) entry which is preliminary data.</text>
</comment>
<evidence type="ECO:0000313" key="1">
    <source>
        <dbReference type="EMBL" id="KAG0671603.1"/>
    </source>
</evidence>
<sequence>MTTPFTNFCIYCDQLISTNENVLYYTRPITEIEKFQKQLYCSEKCKYNDKCSKLTTYTQFENSDSFSNLNDKVHISEESVASDYTQSHRSSRNENMVFHNTIDHENSSSSTFESILFSPLLISANISHISEQEMLPKNAMPLQNNILHELQSAYRNVYPDNSPKMTNFLNDIYCSSKTQSEHIAEKNYTLWLNAIHPST</sequence>
<dbReference type="AlphaFoldDB" id="A0A9P6WEX3"/>
<dbReference type="EMBL" id="PUHR01000010">
    <property type="protein sequence ID" value="KAG0671603.1"/>
    <property type="molecule type" value="Genomic_DNA"/>
</dbReference>